<dbReference type="SUPFAM" id="SSF54637">
    <property type="entry name" value="Thioesterase/thiol ester dehydrase-isomerase"/>
    <property type="match status" value="1"/>
</dbReference>
<dbReference type="GO" id="GO:0005829">
    <property type="term" value="C:cytosol"/>
    <property type="evidence" value="ECO:0007669"/>
    <property type="project" value="TreeGrafter"/>
</dbReference>
<dbReference type="InterPro" id="IPR003736">
    <property type="entry name" value="PAAI_dom"/>
</dbReference>
<evidence type="ECO:0000256" key="1">
    <source>
        <dbReference type="ARBA" id="ARBA00008324"/>
    </source>
</evidence>
<dbReference type="Gene3D" id="3.10.129.10">
    <property type="entry name" value="Hotdog Thioesterase"/>
    <property type="match status" value="1"/>
</dbReference>
<evidence type="ECO:0000259" key="3">
    <source>
        <dbReference type="Pfam" id="PF03061"/>
    </source>
</evidence>
<keyword evidence="2" id="KW-0378">Hydrolase</keyword>
<evidence type="ECO:0000313" key="5">
    <source>
        <dbReference type="Proteomes" id="UP000638263"/>
    </source>
</evidence>
<comment type="similarity">
    <text evidence="1">Belongs to the thioesterase PaaI family.</text>
</comment>
<reference evidence="4" key="2">
    <citation type="submission" date="2020-09" db="EMBL/GenBank/DDBJ databases">
        <authorList>
            <person name="Sun Q."/>
            <person name="Zhou Y."/>
        </authorList>
    </citation>
    <scope>NUCLEOTIDE SEQUENCE</scope>
    <source>
        <strain evidence="4">CGMCC 4.3508</strain>
    </source>
</reference>
<dbReference type="EMBL" id="BMMH01000002">
    <property type="protein sequence ID" value="GGL00338.1"/>
    <property type="molecule type" value="Genomic_DNA"/>
</dbReference>
<keyword evidence="5" id="KW-1185">Reference proteome</keyword>
<evidence type="ECO:0000256" key="2">
    <source>
        <dbReference type="ARBA" id="ARBA00022801"/>
    </source>
</evidence>
<evidence type="ECO:0000313" key="4">
    <source>
        <dbReference type="EMBL" id="GGL00338.1"/>
    </source>
</evidence>
<dbReference type="InterPro" id="IPR029069">
    <property type="entry name" value="HotDog_dom_sf"/>
</dbReference>
<dbReference type="GO" id="GO:0061522">
    <property type="term" value="F:1,4-dihydroxy-2-naphthoyl-CoA thioesterase activity"/>
    <property type="evidence" value="ECO:0007669"/>
    <property type="project" value="TreeGrafter"/>
</dbReference>
<accession>A0A917RBJ7</accession>
<dbReference type="NCBIfam" id="TIGR00369">
    <property type="entry name" value="unchar_dom_1"/>
    <property type="match status" value="1"/>
</dbReference>
<gene>
    <name evidence="4" type="ORF">GCM10011588_13890</name>
</gene>
<feature type="domain" description="Thioesterase" evidence="3">
    <location>
        <begin position="59"/>
        <end position="134"/>
    </location>
</feature>
<dbReference type="AlphaFoldDB" id="A0A917RBJ7"/>
<dbReference type="CDD" id="cd03443">
    <property type="entry name" value="PaaI_thioesterase"/>
    <property type="match status" value="1"/>
</dbReference>
<proteinExistence type="inferred from homology"/>
<comment type="caution">
    <text evidence="4">The sequence shown here is derived from an EMBL/GenBank/DDBJ whole genome shotgun (WGS) entry which is preliminary data.</text>
</comment>
<organism evidence="4 5">
    <name type="scientific">Nocardia jinanensis</name>
    <dbReference type="NCBI Taxonomy" id="382504"/>
    <lineage>
        <taxon>Bacteria</taxon>
        <taxon>Bacillati</taxon>
        <taxon>Actinomycetota</taxon>
        <taxon>Actinomycetes</taxon>
        <taxon>Mycobacteriales</taxon>
        <taxon>Nocardiaceae</taxon>
        <taxon>Nocardia</taxon>
    </lineage>
</organism>
<dbReference type="PANTHER" id="PTHR43240:SF5">
    <property type="entry name" value="1,4-DIHYDROXY-2-NAPHTHOYL-COA THIOESTERASE 1"/>
    <property type="match status" value="1"/>
</dbReference>
<dbReference type="InterPro" id="IPR006683">
    <property type="entry name" value="Thioestr_dom"/>
</dbReference>
<sequence>MTEQQTRSPMSTADLSAEQLNEISKGTFADLMGLHVTELGPDRVRGEWTVTPQLHQPAGIQNGGVLCTVVETLASSGGAAWYGERGVVVGVNNNTDFLRAVREGQLSAEATPLHRGGMQQLWQVVVTDADGRLIARGQVRLQNLPHRS</sequence>
<dbReference type="RefSeq" id="WP_058856261.1">
    <property type="nucleotide sequence ID" value="NZ_BMMH01000002.1"/>
</dbReference>
<name>A0A917RBJ7_9NOCA</name>
<dbReference type="Proteomes" id="UP000638263">
    <property type="component" value="Unassembled WGS sequence"/>
</dbReference>
<dbReference type="PANTHER" id="PTHR43240">
    <property type="entry name" value="1,4-DIHYDROXY-2-NAPHTHOYL-COA THIOESTERASE 1"/>
    <property type="match status" value="1"/>
</dbReference>
<protein>
    <submittedName>
        <fullName evidence="4">Esterase</fullName>
    </submittedName>
</protein>
<reference evidence="4" key="1">
    <citation type="journal article" date="2014" name="Int. J. Syst. Evol. Microbiol.">
        <title>Complete genome sequence of Corynebacterium casei LMG S-19264T (=DSM 44701T), isolated from a smear-ripened cheese.</title>
        <authorList>
            <consortium name="US DOE Joint Genome Institute (JGI-PGF)"/>
            <person name="Walter F."/>
            <person name="Albersmeier A."/>
            <person name="Kalinowski J."/>
            <person name="Ruckert C."/>
        </authorList>
    </citation>
    <scope>NUCLEOTIDE SEQUENCE</scope>
    <source>
        <strain evidence="4">CGMCC 4.3508</strain>
    </source>
</reference>
<dbReference type="Pfam" id="PF03061">
    <property type="entry name" value="4HBT"/>
    <property type="match status" value="1"/>
</dbReference>